<evidence type="ECO:0000259" key="9">
    <source>
        <dbReference type="PROSITE" id="PS50110"/>
    </source>
</evidence>
<dbReference type="NCBIfam" id="NF001965">
    <property type="entry name" value="PRK00742.1"/>
    <property type="match status" value="1"/>
</dbReference>
<keyword evidence="11" id="KW-0808">Transferase</keyword>
<evidence type="ECO:0000256" key="2">
    <source>
        <dbReference type="ARBA" id="ARBA00022500"/>
    </source>
</evidence>
<evidence type="ECO:0000256" key="8">
    <source>
        <dbReference type="SAM" id="MobiDB-lite"/>
    </source>
</evidence>
<proteinExistence type="inferred from homology"/>
<dbReference type="Pfam" id="PF00072">
    <property type="entry name" value="Response_reg"/>
    <property type="match status" value="1"/>
</dbReference>
<keyword evidence="11" id="KW-0489">Methyltransferase</keyword>
<dbReference type="GO" id="GO:0008984">
    <property type="term" value="F:protein-glutamate methylesterase activity"/>
    <property type="evidence" value="ECO:0007669"/>
    <property type="project" value="UniProtKB-EC"/>
</dbReference>
<comment type="PTM">
    <text evidence="5">Phosphorylated by CheA. Phosphorylation of the N-terminal regulatory domain activates the methylesterase activity.</text>
</comment>
<dbReference type="CDD" id="cd16432">
    <property type="entry name" value="CheB_Rec"/>
    <property type="match status" value="1"/>
</dbReference>
<dbReference type="PANTHER" id="PTHR42872">
    <property type="entry name" value="PROTEIN-GLUTAMATE METHYLESTERASE/PROTEIN-GLUTAMINE GLUTAMINASE"/>
    <property type="match status" value="1"/>
</dbReference>
<dbReference type="Gene3D" id="3.40.50.2300">
    <property type="match status" value="1"/>
</dbReference>
<dbReference type="EC" id="3.5.1.44" evidence="5"/>
<dbReference type="RefSeq" id="WP_377599921.1">
    <property type="nucleotide sequence ID" value="NZ_JBHUME010000002.1"/>
</dbReference>
<dbReference type="SUPFAM" id="SSF52172">
    <property type="entry name" value="CheY-like"/>
    <property type="match status" value="1"/>
</dbReference>
<dbReference type="Pfam" id="PF01339">
    <property type="entry name" value="CheB_methylest"/>
    <property type="match status" value="1"/>
</dbReference>
<gene>
    <name evidence="5 11" type="primary">cheB</name>
    <name evidence="11" type="ORF">ACFSUF_02925</name>
</gene>
<dbReference type="GO" id="GO:0008168">
    <property type="term" value="F:methyltransferase activity"/>
    <property type="evidence" value="ECO:0007669"/>
    <property type="project" value="UniProtKB-KW"/>
</dbReference>
<dbReference type="PROSITE" id="PS50110">
    <property type="entry name" value="RESPONSE_REGULATORY"/>
    <property type="match status" value="1"/>
</dbReference>
<dbReference type="InterPro" id="IPR011006">
    <property type="entry name" value="CheY-like_superfamily"/>
</dbReference>
<dbReference type="InterPro" id="IPR035909">
    <property type="entry name" value="CheB_C"/>
</dbReference>
<dbReference type="PANTHER" id="PTHR42872:SF6">
    <property type="entry name" value="PROTEIN-GLUTAMATE METHYLESTERASE_PROTEIN-GLUTAMINE GLUTAMINASE"/>
    <property type="match status" value="1"/>
</dbReference>
<keyword evidence="2 5" id="KW-0145">Chemotaxis</keyword>
<dbReference type="SMART" id="SM00448">
    <property type="entry name" value="REC"/>
    <property type="match status" value="1"/>
</dbReference>
<evidence type="ECO:0000256" key="5">
    <source>
        <dbReference type="HAMAP-Rule" id="MF_00099"/>
    </source>
</evidence>
<dbReference type="InterPro" id="IPR008248">
    <property type="entry name" value="CheB-like"/>
</dbReference>
<feature type="active site" evidence="5 6">
    <location>
        <position position="222"/>
    </location>
</feature>
<feature type="domain" description="CheB-type methylesterase" evidence="10">
    <location>
        <begin position="183"/>
        <end position="376"/>
    </location>
</feature>
<keyword evidence="3 5" id="KW-0378">Hydrolase</keyword>
<feature type="active site" evidence="5 6">
    <location>
        <position position="195"/>
    </location>
</feature>
<dbReference type="InterPro" id="IPR001789">
    <property type="entry name" value="Sig_transdc_resp-reg_receiver"/>
</dbReference>
<dbReference type="GO" id="GO:0032259">
    <property type="term" value="P:methylation"/>
    <property type="evidence" value="ECO:0007669"/>
    <property type="project" value="UniProtKB-KW"/>
</dbReference>
<accession>A0ABW5P7X4</accession>
<sequence length="379" mass="39560">MKSCRVLVVDDSLVYRTAVARALEGMPSVEKVYLASDPFEARDQIEQWEPDVMVLDVEMPKMNGIVFLQKLLPQYPIPVIVMSTAPDYVFEALECGAVDFIAKPSIGNGQNMSSFLRELSLKIPSAFSAGVGRTSVASRNNGGNDGGDSRKSGLGEKGIYADGAPVLRASAAAGKAESAGSASSSNYKVIAIGASTGGTEAVLALLKDIPAQGSPGIVIVIHMPPGFTKSYAERLNNKTGLTVKEAVSGDVVKPGQVLVSPGGKHMMLSRQGNDLVVDCRVGRKVSGHCPSVDVLFDSVARSAGNSGIGVLLTGMGNDGALGLLHMRNAGARTLGQDEASSVVYGMPRVALEIGAVERQAGIMRMGAVIRTLVRGDIKS</sequence>
<dbReference type="Gene3D" id="3.40.50.180">
    <property type="entry name" value="Methylesterase CheB, C-terminal domain"/>
    <property type="match status" value="1"/>
</dbReference>
<name>A0ABW5P7X4_9BACL</name>
<comment type="catalytic activity">
    <reaction evidence="4 5">
        <text>[protein]-L-glutamate 5-O-methyl ester + H2O = L-glutamyl-[protein] + methanol + H(+)</text>
        <dbReference type="Rhea" id="RHEA:23236"/>
        <dbReference type="Rhea" id="RHEA-COMP:10208"/>
        <dbReference type="Rhea" id="RHEA-COMP:10311"/>
        <dbReference type="ChEBI" id="CHEBI:15377"/>
        <dbReference type="ChEBI" id="CHEBI:15378"/>
        <dbReference type="ChEBI" id="CHEBI:17790"/>
        <dbReference type="ChEBI" id="CHEBI:29973"/>
        <dbReference type="ChEBI" id="CHEBI:82795"/>
        <dbReference type="EC" id="3.1.1.61"/>
    </reaction>
</comment>
<feature type="active site" evidence="5 6">
    <location>
        <position position="318"/>
    </location>
</feature>
<comment type="catalytic activity">
    <reaction evidence="5">
        <text>L-glutaminyl-[protein] + H2O = L-glutamyl-[protein] + NH4(+)</text>
        <dbReference type="Rhea" id="RHEA:16441"/>
        <dbReference type="Rhea" id="RHEA-COMP:10207"/>
        <dbReference type="Rhea" id="RHEA-COMP:10208"/>
        <dbReference type="ChEBI" id="CHEBI:15377"/>
        <dbReference type="ChEBI" id="CHEBI:28938"/>
        <dbReference type="ChEBI" id="CHEBI:29973"/>
        <dbReference type="ChEBI" id="CHEBI:30011"/>
        <dbReference type="EC" id="3.5.1.44"/>
    </reaction>
</comment>
<feature type="domain" description="Response regulatory" evidence="9">
    <location>
        <begin position="5"/>
        <end position="118"/>
    </location>
</feature>
<keyword evidence="12" id="KW-1185">Reference proteome</keyword>
<evidence type="ECO:0000313" key="12">
    <source>
        <dbReference type="Proteomes" id="UP001597541"/>
    </source>
</evidence>
<dbReference type="SUPFAM" id="SSF52738">
    <property type="entry name" value="Methylesterase CheB, C-terminal domain"/>
    <property type="match status" value="1"/>
</dbReference>
<evidence type="ECO:0000256" key="1">
    <source>
        <dbReference type="ARBA" id="ARBA00022490"/>
    </source>
</evidence>
<keyword evidence="1 5" id="KW-0963">Cytoplasm</keyword>
<keyword evidence="5 7" id="KW-0597">Phosphoprotein</keyword>
<evidence type="ECO:0000256" key="4">
    <source>
        <dbReference type="ARBA" id="ARBA00048267"/>
    </source>
</evidence>
<comment type="domain">
    <text evidence="5">Contains a C-terminal catalytic domain, and an N-terminal region which modulates catalytic activity.</text>
</comment>
<evidence type="ECO:0000256" key="7">
    <source>
        <dbReference type="PROSITE-ProRule" id="PRU00169"/>
    </source>
</evidence>
<dbReference type="PIRSF" id="PIRSF000876">
    <property type="entry name" value="RR_chemtxs_CheB"/>
    <property type="match status" value="1"/>
</dbReference>
<dbReference type="EC" id="3.1.1.61" evidence="5"/>
<comment type="subcellular location">
    <subcellularLocation>
        <location evidence="5">Cytoplasm</location>
    </subcellularLocation>
</comment>
<dbReference type="Proteomes" id="UP001597541">
    <property type="component" value="Unassembled WGS sequence"/>
</dbReference>
<reference evidence="12" key="1">
    <citation type="journal article" date="2019" name="Int. J. Syst. Evol. Microbiol.">
        <title>The Global Catalogue of Microorganisms (GCM) 10K type strain sequencing project: providing services to taxonomists for standard genome sequencing and annotation.</title>
        <authorList>
            <consortium name="The Broad Institute Genomics Platform"/>
            <consortium name="The Broad Institute Genome Sequencing Center for Infectious Disease"/>
            <person name="Wu L."/>
            <person name="Ma J."/>
        </authorList>
    </citation>
    <scope>NUCLEOTIDE SEQUENCE [LARGE SCALE GENOMIC DNA]</scope>
    <source>
        <strain evidence="12">KCTC 3950</strain>
    </source>
</reference>
<evidence type="ECO:0000256" key="3">
    <source>
        <dbReference type="ARBA" id="ARBA00022801"/>
    </source>
</evidence>
<dbReference type="CDD" id="cd17541">
    <property type="entry name" value="REC_CheB-like"/>
    <property type="match status" value="1"/>
</dbReference>
<comment type="similarity">
    <text evidence="5">Belongs to the CheB family.</text>
</comment>
<feature type="modified residue" description="4-aspartylphosphate" evidence="5 7">
    <location>
        <position position="56"/>
    </location>
</feature>
<evidence type="ECO:0000259" key="10">
    <source>
        <dbReference type="PROSITE" id="PS50122"/>
    </source>
</evidence>
<protein>
    <recommendedName>
        <fullName evidence="5">Protein-glutamate methylesterase/protein-glutamine glutaminase</fullName>
        <ecNumber evidence="5">3.1.1.61</ecNumber>
        <ecNumber evidence="5">3.5.1.44</ecNumber>
    </recommendedName>
</protein>
<dbReference type="InterPro" id="IPR000673">
    <property type="entry name" value="Sig_transdc_resp-reg_Me-estase"/>
</dbReference>
<evidence type="ECO:0000313" key="11">
    <source>
        <dbReference type="EMBL" id="MFD2611372.1"/>
    </source>
</evidence>
<organism evidence="11 12">
    <name type="scientific">Paenibacillus gansuensis</name>
    <dbReference type="NCBI Taxonomy" id="306542"/>
    <lineage>
        <taxon>Bacteria</taxon>
        <taxon>Bacillati</taxon>
        <taxon>Bacillota</taxon>
        <taxon>Bacilli</taxon>
        <taxon>Bacillales</taxon>
        <taxon>Paenibacillaceae</taxon>
        <taxon>Paenibacillus</taxon>
    </lineage>
</organism>
<comment type="caution">
    <text evidence="11">The sequence shown here is derived from an EMBL/GenBank/DDBJ whole genome shotgun (WGS) entry which is preliminary data.</text>
</comment>
<dbReference type="PROSITE" id="PS50122">
    <property type="entry name" value="CHEB"/>
    <property type="match status" value="1"/>
</dbReference>
<dbReference type="EMBL" id="JBHUME010000002">
    <property type="protein sequence ID" value="MFD2611372.1"/>
    <property type="molecule type" value="Genomic_DNA"/>
</dbReference>
<feature type="region of interest" description="Disordered" evidence="8">
    <location>
        <begin position="134"/>
        <end position="155"/>
    </location>
</feature>
<dbReference type="HAMAP" id="MF_00099">
    <property type="entry name" value="CheB_chemtxs"/>
    <property type="match status" value="1"/>
</dbReference>
<comment type="function">
    <text evidence="5">Involved in chemotaxis. Part of a chemotaxis signal transduction system that modulates chemotaxis in response to various stimuli. Catalyzes the demethylation of specific methylglutamate residues introduced into the chemoreceptors (methyl-accepting chemotaxis proteins or MCP) by CheR. Also mediates the irreversible deamidation of specific glutamine residues to glutamic acid.</text>
</comment>
<evidence type="ECO:0000256" key="6">
    <source>
        <dbReference type="PROSITE-ProRule" id="PRU00050"/>
    </source>
</evidence>